<feature type="compositionally biased region" description="Basic and acidic residues" evidence="1">
    <location>
        <begin position="402"/>
        <end position="416"/>
    </location>
</feature>
<dbReference type="InterPro" id="IPR034257">
    <property type="entry name" value="Acinus_RRM"/>
</dbReference>
<dbReference type="InterPro" id="IPR035979">
    <property type="entry name" value="RBD_domain_sf"/>
</dbReference>
<feature type="compositionally biased region" description="Basic and acidic residues" evidence="1">
    <location>
        <begin position="255"/>
        <end position="321"/>
    </location>
</feature>
<dbReference type="CTD" id="35173"/>
<evidence type="ECO:0000313" key="2">
    <source>
        <dbReference type="Proteomes" id="UP000694867"/>
    </source>
</evidence>
<feature type="region of interest" description="Disordered" evidence="1">
    <location>
        <begin position="1"/>
        <end position="34"/>
    </location>
</feature>
<keyword evidence="2" id="KW-1185">Reference proteome</keyword>
<accession>A0AAJ6QVT1</accession>
<feature type="compositionally biased region" description="Basic and acidic residues" evidence="1">
    <location>
        <begin position="116"/>
        <end position="138"/>
    </location>
</feature>
<dbReference type="GeneID" id="100908522"/>
<dbReference type="PANTHER" id="PTHR46589:SF1">
    <property type="entry name" value="APOPTOTIC CHROMATIN CONDENSATION INDUCER IN THE NUCLEUS"/>
    <property type="match status" value="1"/>
</dbReference>
<dbReference type="RefSeq" id="XP_003745514.1">
    <property type="nucleotide sequence ID" value="XM_003745466.1"/>
</dbReference>
<feature type="compositionally biased region" description="Basic and acidic residues" evidence="1">
    <location>
        <begin position="14"/>
        <end position="28"/>
    </location>
</feature>
<organism evidence="2 3">
    <name type="scientific">Galendromus occidentalis</name>
    <name type="common">western predatory mite</name>
    <dbReference type="NCBI Taxonomy" id="34638"/>
    <lineage>
        <taxon>Eukaryota</taxon>
        <taxon>Metazoa</taxon>
        <taxon>Ecdysozoa</taxon>
        <taxon>Arthropoda</taxon>
        <taxon>Chelicerata</taxon>
        <taxon>Arachnida</taxon>
        <taxon>Acari</taxon>
        <taxon>Parasitiformes</taxon>
        <taxon>Mesostigmata</taxon>
        <taxon>Gamasina</taxon>
        <taxon>Phytoseioidea</taxon>
        <taxon>Phytoseiidae</taxon>
        <taxon>Typhlodrominae</taxon>
        <taxon>Galendromus</taxon>
    </lineage>
</organism>
<feature type="compositionally biased region" description="Basic residues" evidence="1">
    <location>
        <begin position="417"/>
        <end position="426"/>
    </location>
</feature>
<dbReference type="InterPro" id="IPR052793">
    <property type="entry name" value="EJC-associated_protein"/>
</dbReference>
<gene>
    <name evidence="3" type="primary">LOC100908522</name>
</gene>
<dbReference type="CDD" id="cd12432">
    <property type="entry name" value="RRM_ACINU"/>
    <property type="match status" value="1"/>
</dbReference>
<dbReference type="Proteomes" id="UP000694867">
    <property type="component" value="Unplaced"/>
</dbReference>
<evidence type="ECO:0000256" key="1">
    <source>
        <dbReference type="SAM" id="MobiDB-lite"/>
    </source>
</evidence>
<reference evidence="3" key="1">
    <citation type="submission" date="2025-08" db="UniProtKB">
        <authorList>
            <consortium name="RefSeq"/>
        </authorList>
    </citation>
    <scope>IDENTIFICATION</scope>
</reference>
<sequence>MLKKRMSRRQSSVVDKENRKDRWGKLIEKAPVNDSRTQVVVTTDSLKELSAELEKEQSRKKSTEEVVSKDAPQCEVDAKQPESTPEKATGENVKDDTEKRNKEDELDQKRKARHISMGDDSKSTPTDTAHRPSADSRKAPTAGLALGSTNWDDLENHRRKPREEATPPKEQPSVHLLVNNLVRPFTLAQLTDFISHGNDRVVTDLWLDKIKSKAIATFETSEMSERAREELHNLVWPKGSPKTIKCEFLTPDQVEDTKNPSEAKPPHSSEREEKKEPRADAKEEAPRQRERGENGSGKAEGDDLRRTLDNHKDKDRLAEDRHHRHSRPEREESPPLKKIREWDLPKIQQQQKRTKEEAAPKEELPKKDIDDSPCLETFFKKTSAMPPLYWLPLDEEQAIEKAKTREAKQKEDDRQKLRQLRKNRRF</sequence>
<feature type="compositionally biased region" description="Basic and acidic residues" evidence="1">
    <location>
        <begin position="353"/>
        <end position="370"/>
    </location>
</feature>
<dbReference type="KEGG" id="goe:100908522"/>
<dbReference type="GO" id="GO:0071011">
    <property type="term" value="C:precatalytic spliceosome"/>
    <property type="evidence" value="ECO:0007669"/>
    <property type="project" value="TreeGrafter"/>
</dbReference>
<proteinExistence type="predicted"/>
<name>A0AAJ6QVT1_9ACAR</name>
<dbReference type="GO" id="GO:0003723">
    <property type="term" value="F:RNA binding"/>
    <property type="evidence" value="ECO:0007669"/>
    <property type="project" value="TreeGrafter"/>
</dbReference>
<feature type="region of interest" description="Disordered" evidence="1">
    <location>
        <begin position="52"/>
        <end position="173"/>
    </location>
</feature>
<feature type="region of interest" description="Disordered" evidence="1">
    <location>
        <begin position="249"/>
        <end position="372"/>
    </location>
</feature>
<feature type="compositionally biased region" description="Basic and acidic residues" evidence="1">
    <location>
        <begin position="328"/>
        <end position="344"/>
    </location>
</feature>
<protein>
    <submittedName>
        <fullName evidence="3">Apoptotic chromatin condensation inducer in the nucleus</fullName>
    </submittedName>
</protein>
<dbReference type="AlphaFoldDB" id="A0AAJ6QVT1"/>
<dbReference type="GO" id="GO:0008380">
    <property type="term" value="P:RNA splicing"/>
    <property type="evidence" value="ECO:0007669"/>
    <property type="project" value="TreeGrafter"/>
</dbReference>
<feature type="region of interest" description="Disordered" evidence="1">
    <location>
        <begin position="402"/>
        <end position="426"/>
    </location>
</feature>
<dbReference type="PANTHER" id="PTHR46589">
    <property type="entry name" value="APOPTOTIC CHROMATIN CONDENSATION INDUCER IN THE NUCLEUS"/>
    <property type="match status" value="1"/>
</dbReference>
<evidence type="ECO:0000313" key="3">
    <source>
        <dbReference type="RefSeq" id="XP_003745514.1"/>
    </source>
</evidence>
<feature type="compositionally biased region" description="Basic and acidic residues" evidence="1">
    <location>
        <begin position="52"/>
        <end position="68"/>
    </location>
</feature>
<dbReference type="GO" id="GO:0061574">
    <property type="term" value="C:ASAP complex"/>
    <property type="evidence" value="ECO:0007669"/>
    <property type="project" value="TreeGrafter"/>
</dbReference>
<feature type="compositionally biased region" description="Basic and acidic residues" evidence="1">
    <location>
        <begin position="76"/>
        <end position="109"/>
    </location>
</feature>
<dbReference type="SUPFAM" id="SSF54928">
    <property type="entry name" value="RNA-binding domain, RBD"/>
    <property type="match status" value="1"/>
</dbReference>